<proteinExistence type="predicted"/>
<organism evidence="2 4">
    <name type="scientific">Rhodobacter xanthinilyticus</name>
    <dbReference type="NCBI Taxonomy" id="1850250"/>
    <lineage>
        <taxon>Bacteria</taxon>
        <taxon>Pseudomonadati</taxon>
        <taxon>Pseudomonadota</taxon>
        <taxon>Alphaproteobacteria</taxon>
        <taxon>Rhodobacterales</taxon>
        <taxon>Rhodobacter group</taxon>
        <taxon>Rhodobacter</taxon>
    </lineage>
</organism>
<name>A0A1D9MH10_9RHOB</name>
<feature type="compositionally biased region" description="Basic and acidic residues" evidence="1">
    <location>
        <begin position="15"/>
        <end position="24"/>
    </location>
</feature>
<feature type="region of interest" description="Disordered" evidence="1">
    <location>
        <begin position="1"/>
        <end position="28"/>
    </location>
</feature>
<dbReference type="RefSeq" id="WP_071167313.1">
    <property type="nucleotide sequence ID" value="NZ_CP017782.1"/>
</dbReference>
<keyword evidence="4" id="KW-1185">Reference proteome</keyword>
<dbReference type="KEGG" id="rhp:LPB142_16820"/>
<keyword evidence="2" id="KW-0614">Plasmid</keyword>
<evidence type="ECO:0008006" key="5">
    <source>
        <dbReference type="Google" id="ProtNLM"/>
    </source>
</evidence>
<dbReference type="KEGG" id="rhp:LPB142_17380"/>
<geneLocation type="plasmid" evidence="4">
    <name>pej01</name>
</geneLocation>
<sequence>MMAEAEALYTAPEAKPGDMGEWKNEASGAGGSIEITEIQDNCVLLAHVFETKEKAGPQRGEFKRCKRADGLWQLE</sequence>
<accession>A0A1D9MH10</accession>
<protein>
    <recommendedName>
        <fullName evidence="5">Surface antigen domain-containing protein</fullName>
    </recommendedName>
</protein>
<evidence type="ECO:0000256" key="1">
    <source>
        <dbReference type="SAM" id="MobiDB-lite"/>
    </source>
</evidence>
<reference evidence="2 4" key="1">
    <citation type="submission" date="2016-10" db="EMBL/GenBank/DDBJ databases">
        <title>Rhodobacter sp. LPB0142, isolated from sea water.</title>
        <authorList>
            <person name="Kim E."/>
            <person name="Yi H."/>
        </authorList>
    </citation>
    <scope>NUCLEOTIDE SEQUENCE [LARGE SCALE GENOMIC DNA]</scope>
    <source>
        <strain evidence="2 4">LPB0142</strain>
        <plasmid evidence="2">pEJ01</plasmid>
        <plasmid evidence="4">Plasmid pej01</plasmid>
    </source>
</reference>
<evidence type="ECO:0000313" key="3">
    <source>
        <dbReference type="EMBL" id="AOZ71237.1"/>
    </source>
</evidence>
<gene>
    <name evidence="2" type="ORF">LPB142_16820</name>
    <name evidence="3" type="ORF">LPB142_17380</name>
</gene>
<evidence type="ECO:0000313" key="2">
    <source>
        <dbReference type="EMBL" id="AOZ71154.1"/>
    </source>
</evidence>
<dbReference type="EMBL" id="CP017782">
    <property type="protein sequence ID" value="AOZ71154.1"/>
    <property type="molecule type" value="Genomic_DNA"/>
</dbReference>
<evidence type="ECO:0000313" key="4">
    <source>
        <dbReference type="Proteomes" id="UP000176562"/>
    </source>
</evidence>
<geneLocation type="plasmid" evidence="2">
    <name>pEJ01</name>
</geneLocation>
<dbReference type="EMBL" id="CP017782">
    <property type="protein sequence ID" value="AOZ71237.1"/>
    <property type="molecule type" value="Genomic_DNA"/>
</dbReference>
<dbReference type="AlphaFoldDB" id="A0A1D9MH10"/>
<dbReference type="Proteomes" id="UP000176562">
    <property type="component" value="Plasmid pEJ01"/>
</dbReference>